<dbReference type="OrthoDB" id="1681765at2759"/>
<comment type="caution">
    <text evidence="9">The sequence shown here is derived from an EMBL/GenBank/DDBJ whole genome shotgun (WGS) entry which is preliminary data.</text>
</comment>
<keyword evidence="5" id="KW-0479">Metal-binding</keyword>
<organism evidence="9 10">
    <name type="scientific">Adiantum capillus-veneris</name>
    <name type="common">Maidenhair fern</name>
    <dbReference type="NCBI Taxonomy" id="13818"/>
    <lineage>
        <taxon>Eukaryota</taxon>
        <taxon>Viridiplantae</taxon>
        <taxon>Streptophyta</taxon>
        <taxon>Embryophyta</taxon>
        <taxon>Tracheophyta</taxon>
        <taxon>Polypodiopsida</taxon>
        <taxon>Polypodiidae</taxon>
        <taxon>Polypodiales</taxon>
        <taxon>Pteridineae</taxon>
        <taxon>Pteridaceae</taxon>
        <taxon>Vittarioideae</taxon>
        <taxon>Adiantum</taxon>
    </lineage>
</organism>
<evidence type="ECO:0000256" key="2">
    <source>
        <dbReference type="ARBA" id="ARBA00004123"/>
    </source>
</evidence>
<comment type="cofactor">
    <cofactor evidence="1">
        <name>a divalent metal cation</name>
        <dbReference type="ChEBI" id="CHEBI:60240"/>
    </cofactor>
</comment>
<dbReference type="GO" id="GO:0046872">
    <property type="term" value="F:metal ion binding"/>
    <property type="evidence" value="ECO:0007669"/>
    <property type="project" value="UniProtKB-KW"/>
</dbReference>
<comment type="subcellular location">
    <subcellularLocation>
        <location evidence="2">Nucleus</location>
    </subcellularLocation>
</comment>
<evidence type="ECO:0000256" key="7">
    <source>
        <dbReference type="ARBA" id="ARBA00023242"/>
    </source>
</evidence>
<dbReference type="PANTHER" id="PTHR22930:SF85">
    <property type="entry name" value="GH03217P-RELATED"/>
    <property type="match status" value="1"/>
</dbReference>
<evidence type="ECO:0000259" key="8">
    <source>
        <dbReference type="Pfam" id="PF13359"/>
    </source>
</evidence>
<protein>
    <recommendedName>
        <fullName evidence="8">DDE Tnp4 domain-containing protein</fullName>
    </recommendedName>
</protein>
<feature type="domain" description="DDE Tnp4" evidence="8">
    <location>
        <begin position="117"/>
        <end position="177"/>
    </location>
</feature>
<keyword evidence="7" id="KW-0539">Nucleus</keyword>
<evidence type="ECO:0000313" key="10">
    <source>
        <dbReference type="Proteomes" id="UP000886520"/>
    </source>
</evidence>
<evidence type="ECO:0000256" key="5">
    <source>
        <dbReference type="ARBA" id="ARBA00022723"/>
    </source>
</evidence>
<keyword evidence="10" id="KW-1185">Reference proteome</keyword>
<dbReference type="PANTHER" id="PTHR22930">
    <property type="match status" value="1"/>
</dbReference>
<accession>A0A9D4UGJ4</accession>
<dbReference type="EMBL" id="JABFUD020000017">
    <property type="protein sequence ID" value="KAI5067475.1"/>
    <property type="molecule type" value="Genomic_DNA"/>
</dbReference>
<comment type="similarity">
    <text evidence="3">Belongs to the HARBI1 family.</text>
</comment>
<evidence type="ECO:0000256" key="1">
    <source>
        <dbReference type="ARBA" id="ARBA00001968"/>
    </source>
</evidence>
<dbReference type="Proteomes" id="UP000886520">
    <property type="component" value="Chromosome 17"/>
</dbReference>
<gene>
    <name evidence="9" type="ORF">GOP47_0018003</name>
</gene>
<evidence type="ECO:0000256" key="3">
    <source>
        <dbReference type="ARBA" id="ARBA00006958"/>
    </source>
</evidence>
<dbReference type="GO" id="GO:0004518">
    <property type="term" value="F:nuclease activity"/>
    <property type="evidence" value="ECO:0007669"/>
    <property type="project" value="UniProtKB-KW"/>
</dbReference>
<dbReference type="GO" id="GO:0016787">
    <property type="term" value="F:hydrolase activity"/>
    <property type="evidence" value="ECO:0007669"/>
    <property type="project" value="UniProtKB-KW"/>
</dbReference>
<dbReference type="AlphaFoldDB" id="A0A9D4UGJ4"/>
<dbReference type="InterPro" id="IPR027806">
    <property type="entry name" value="HARBI1_dom"/>
</dbReference>
<dbReference type="InterPro" id="IPR045249">
    <property type="entry name" value="HARBI1-like"/>
</dbReference>
<keyword evidence="6" id="KW-0378">Hydrolase</keyword>
<dbReference type="GO" id="GO:0005634">
    <property type="term" value="C:nucleus"/>
    <property type="evidence" value="ECO:0007669"/>
    <property type="project" value="UniProtKB-SubCell"/>
</dbReference>
<sequence length="178" mass="19925">MFKRCLRVIKETFNYLCGKLAPFMQKKSTNFRKVVPIEDRVAIALSRLATRDGLLGLGDTYGCAKSTYCGTVLDFCKAIVKSGLRDMYIRWPSSSRLAILAREFEDARGIPFVVGAIDGSHIPIIAPRDKHVDYFNQKGFHSILLQLTLSANCSIWNFDVGWAGSVHDSLNFTRSELG</sequence>
<name>A0A9D4UGJ4_ADICA</name>
<reference evidence="9" key="1">
    <citation type="submission" date="2021-01" db="EMBL/GenBank/DDBJ databases">
        <title>Adiantum capillus-veneris genome.</title>
        <authorList>
            <person name="Fang Y."/>
            <person name="Liao Q."/>
        </authorList>
    </citation>
    <scope>NUCLEOTIDE SEQUENCE</scope>
    <source>
        <strain evidence="9">H3</strain>
        <tissue evidence="9">Leaf</tissue>
    </source>
</reference>
<keyword evidence="4" id="KW-0540">Nuclease</keyword>
<dbReference type="Pfam" id="PF13359">
    <property type="entry name" value="DDE_Tnp_4"/>
    <property type="match status" value="1"/>
</dbReference>
<proteinExistence type="inferred from homology"/>
<evidence type="ECO:0000256" key="6">
    <source>
        <dbReference type="ARBA" id="ARBA00022801"/>
    </source>
</evidence>
<evidence type="ECO:0000313" key="9">
    <source>
        <dbReference type="EMBL" id="KAI5067475.1"/>
    </source>
</evidence>
<evidence type="ECO:0000256" key="4">
    <source>
        <dbReference type="ARBA" id="ARBA00022722"/>
    </source>
</evidence>